<dbReference type="InterPro" id="IPR036185">
    <property type="entry name" value="DNA_heli_DnaB-like_N_sf"/>
</dbReference>
<evidence type="ECO:0000256" key="1">
    <source>
        <dbReference type="ARBA" id="ARBA00008428"/>
    </source>
</evidence>
<dbReference type="InterPro" id="IPR007694">
    <property type="entry name" value="DNA_helicase_DnaB-like_C"/>
</dbReference>
<keyword evidence="7" id="KW-0238">DNA-binding</keyword>
<dbReference type="GO" id="GO:0005829">
    <property type="term" value="C:cytosol"/>
    <property type="evidence" value="ECO:0007669"/>
    <property type="project" value="TreeGrafter"/>
</dbReference>
<evidence type="ECO:0000256" key="3">
    <source>
        <dbReference type="ARBA" id="ARBA00022741"/>
    </source>
</evidence>
<keyword evidence="5 13" id="KW-0347">Helicase</keyword>
<dbReference type="PANTHER" id="PTHR30153">
    <property type="entry name" value="REPLICATIVE DNA HELICASE DNAB"/>
    <property type="match status" value="1"/>
</dbReference>
<keyword evidence="2" id="KW-0235">DNA replication</keyword>
<evidence type="ECO:0000256" key="9">
    <source>
        <dbReference type="ARBA" id="ARBA00044969"/>
    </source>
</evidence>
<feature type="coiled-coil region" evidence="11">
    <location>
        <begin position="123"/>
        <end position="150"/>
    </location>
</feature>
<evidence type="ECO:0000256" key="10">
    <source>
        <dbReference type="ARBA" id="ARBA00048954"/>
    </source>
</evidence>
<dbReference type="EMBL" id="LT840184">
    <property type="protein sequence ID" value="SMF88066.1"/>
    <property type="molecule type" value="Genomic_DNA"/>
</dbReference>
<evidence type="ECO:0000256" key="6">
    <source>
        <dbReference type="ARBA" id="ARBA00022840"/>
    </source>
</evidence>
<dbReference type="PANTHER" id="PTHR30153:SF2">
    <property type="entry name" value="REPLICATIVE DNA HELICASE"/>
    <property type="match status" value="1"/>
</dbReference>
<dbReference type="Gene3D" id="1.10.860.10">
    <property type="entry name" value="DNAb Helicase, Chain A"/>
    <property type="match status" value="1"/>
</dbReference>
<evidence type="ECO:0000313" key="14">
    <source>
        <dbReference type="Proteomes" id="UP000192940"/>
    </source>
</evidence>
<dbReference type="GO" id="GO:0006260">
    <property type="term" value="P:DNA replication"/>
    <property type="evidence" value="ECO:0007669"/>
    <property type="project" value="UniProtKB-KW"/>
</dbReference>
<comment type="similarity">
    <text evidence="1">Belongs to the helicase family. DnaB subfamily.</text>
</comment>
<comment type="catalytic activity">
    <reaction evidence="10">
        <text>ATP + H2O = ADP + phosphate + H(+)</text>
        <dbReference type="Rhea" id="RHEA:13065"/>
        <dbReference type="ChEBI" id="CHEBI:15377"/>
        <dbReference type="ChEBI" id="CHEBI:15378"/>
        <dbReference type="ChEBI" id="CHEBI:30616"/>
        <dbReference type="ChEBI" id="CHEBI:43474"/>
        <dbReference type="ChEBI" id="CHEBI:456216"/>
        <dbReference type="EC" id="5.6.2.3"/>
    </reaction>
</comment>
<keyword evidence="11" id="KW-0175">Coiled coil</keyword>
<feature type="domain" description="SF4 helicase" evidence="12">
    <location>
        <begin position="173"/>
        <end position="437"/>
    </location>
</feature>
<evidence type="ECO:0000256" key="11">
    <source>
        <dbReference type="SAM" id="Coils"/>
    </source>
</evidence>
<evidence type="ECO:0000256" key="5">
    <source>
        <dbReference type="ARBA" id="ARBA00022806"/>
    </source>
</evidence>
<dbReference type="InterPro" id="IPR027417">
    <property type="entry name" value="P-loop_NTPase"/>
</dbReference>
<dbReference type="EC" id="5.6.2.3" evidence="9"/>
<dbReference type="Proteomes" id="UP000192940">
    <property type="component" value="Chromosome I"/>
</dbReference>
<dbReference type="GO" id="GO:0003677">
    <property type="term" value="F:DNA binding"/>
    <property type="evidence" value="ECO:0007669"/>
    <property type="project" value="UniProtKB-KW"/>
</dbReference>
<evidence type="ECO:0000259" key="12">
    <source>
        <dbReference type="PROSITE" id="PS51199"/>
    </source>
</evidence>
<evidence type="ECO:0000256" key="8">
    <source>
        <dbReference type="ARBA" id="ARBA00023235"/>
    </source>
</evidence>
<evidence type="ECO:0000256" key="2">
    <source>
        <dbReference type="ARBA" id="ARBA00022705"/>
    </source>
</evidence>
<proteinExistence type="inferred from homology"/>
<dbReference type="GO" id="GO:0005524">
    <property type="term" value="F:ATP binding"/>
    <property type="evidence" value="ECO:0007669"/>
    <property type="project" value="UniProtKB-KW"/>
</dbReference>
<dbReference type="InterPro" id="IPR007693">
    <property type="entry name" value="DNA_helicase_DnaB-like_N"/>
</dbReference>
<keyword evidence="6" id="KW-0067">ATP-binding</keyword>
<organism evidence="13 14">
    <name type="scientific">Paenibacillus uliginis N3/975</name>
    <dbReference type="NCBI Taxonomy" id="1313296"/>
    <lineage>
        <taxon>Bacteria</taxon>
        <taxon>Bacillati</taxon>
        <taxon>Bacillota</taxon>
        <taxon>Bacilli</taxon>
        <taxon>Bacillales</taxon>
        <taxon>Paenibacillaceae</taxon>
        <taxon>Paenibacillus</taxon>
    </lineage>
</organism>
<dbReference type="PROSITE" id="PS51199">
    <property type="entry name" value="SF4_HELICASE"/>
    <property type="match status" value="1"/>
</dbReference>
<name>A0A1X7HKQ7_9BACL</name>
<protein>
    <recommendedName>
        <fullName evidence="9">DNA 5'-3' helicase</fullName>
        <ecNumber evidence="9">5.6.2.3</ecNumber>
    </recommendedName>
</protein>
<gene>
    <name evidence="13" type="ORF">SAMN05661091_4093</name>
</gene>
<keyword evidence="14" id="KW-1185">Reference proteome</keyword>
<dbReference type="Pfam" id="PF00772">
    <property type="entry name" value="DnaB"/>
    <property type="match status" value="1"/>
</dbReference>
<dbReference type="STRING" id="1313296.SAMN05661091_4093"/>
<dbReference type="GO" id="GO:0016787">
    <property type="term" value="F:hydrolase activity"/>
    <property type="evidence" value="ECO:0007669"/>
    <property type="project" value="UniProtKB-KW"/>
</dbReference>
<evidence type="ECO:0000313" key="13">
    <source>
        <dbReference type="EMBL" id="SMF88066.1"/>
    </source>
</evidence>
<dbReference type="Gene3D" id="3.40.50.300">
    <property type="entry name" value="P-loop containing nucleotide triphosphate hydrolases"/>
    <property type="match status" value="1"/>
</dbReference>
<keyword evidence="8" id="KW-0413">Isomerase</keyword>
<dbReference type="SUPFAM" id="SSF48024">
    <property type="entry name" value="N-terminal domain of DnaB helicase"/>
    <property type="match status" value="1"/>
</dbReference>
<dbReference type="GO" id="GO:0043139">
    <property type="term" value="F:5'-3' DNA helicase activity"/>
    <property type="evidence" value="ECO:0007669"/>
    <property type="project" value="UniProtKB-EC"/>
</dbReference>
<dbReference type="AlphaFoldDB" id="A0A1X7HKQ7"/>
<dbReference type="Pfam" id="PF03796">
    <property type="entry name" value="DnaB_C"/>
    <property type="match status" value="1"/>
</dbReference>
<dbReference type="InterPro" id="IPR016136">
    <property type="entry name" value="DNA_helicase_N/primase_C"/>
</dbReference>
<accession>A0A1X7HKQ7</accession>
<keyword evidence="4" id="KW-0378">Hydrolase</keyword>
<keyword evidence="3" id="KW-0547">Nucleotide-binding</keyword>
<dbReference type="SUPFAM" id="SSF52540">
    <property type="entry name" value="P-loop containing nucleoside triphosphate hydrolases"/>
    <property type="match status" value="1"/>
</dbReference>
<evidence type="ECO:0000256" key="7">
    <source>
        <dbReference type="ARBA" id="ARBA00023125"/>
    </source>
</evidence>
<reference evidence="13 14" key="1">
    <citation type="submission" date="2017-04" db="EMBL/GenBank/DDBJ databases">
        <authorList>
            <person name="Afonso C.L."/>
            <person name="Miller P.J."/>
            <person name="Scott M.A."/>
            <person name="Spackman E."/>
            <person name="Goraichik I."/>
            <person name="Dimitrov K.M."/>
            <person name="Suarez D.L."/>
            <person name="Swayne D.E."/>
        </authorList>
    </citation>
    <scope>NUCLEOTIDE SEQUENCE [LARGE SCALE GENOMIC DNA]</scope>
    <source>
        <strain evidence="13 14">N3/975</strain>
    </source>
</reference>
<sequence length="448" mass="51178">MKMNDYNYLYEAEINVLGSIMLDKTLMDDCVLMPESFSPAWDNGKIFEVLKYAYKKFSDQPDPFYLPLLAQHWGKKVEKIGGFSRITEIQRSVPHTNGMFRHYQQIVNDEYVQREMKDAAELIATGKTTLQNAKARMEELEDIQARTSIKDGPMNLSDLLERHTSIIIKRSQHPGGVTGRKSCSTDYNNMSKGHQNGDFIVVGARPSVGKSAYLCNEAYASSEDGSTSFIVSGEDGAFNMLERMIGAVGRVKISHMKSGQMTESDWERYSRAADLIGERKIFIDDSSGPTIEHIWRTVRRMVKLYPKMTLYIDYLQHLRSEKNFTSEREMYKYISYQLKQIARTLMIPVVCLAAVGRSVDQRQDKRPMMSDIRDCGNIESDADIVIFLYRDDYYNADSARKGLIDLIVAKGRNVGTGTITMVFDKPYQSFLNITEEMKQKRKEKGLSA</sequence>
<evidence type="ECO:0000256" key="4">
    <source>
        <dbReference type="ARBA" id="ARBA00022801"/>
    </source>
</evidence>